<proteinExistence type="predicted"/>
<protein>
    <submittedName>
        <fullName evidence="1">Uncharacterized protein</fullName>
    </submittedName>
</protein>
<evidence type="ECO:0000313" key="1">
    <source>
        <dbReference type="EnsemblPlants" id="OB03G36870.1"/>
    </source>
</evidence>
<name>J3LRL1_ORYBR</name>
<reference evidence="1" key="2">
    <citation type="submission" date="2013-04" db="UniProtKB">
        <authorList>
            <consortium name="EnsemblPlants"/>
        </authorList>
    </citation>
    <scope>IDENTIFICATION</scope>
</reference>
<organism evidence="1">
    <name type="scientific">Oryza brachyantha</name>
    <name type="common">malo sina</name>
    <dbReference type="NCBI Taxonomy" id="4533"/>
    <lineage>
        <taxon>Eukaryota</taxon>
        <taxon>Viridiplantae</taxon>
        <taxon>Streptophyta</taxon>
        <taxon>Embryophyta</taxon>
        <taxon>Tracheophyta</taxon>
        <taxon>Spermatophyta</taxon>
        <taxon>Magnoliopsida</taxon>
        <taxon>Liliopsida</taxon>
        <taxon>Poales</taxon>
        <taxon>Poaceae</taxon>
        <taxon>BOP clade</taxon>
        <taxon>Oryzoideae</taxon>
        <taxon>Oryzeae</taxon>
        <taxon>Oryzinae</taxon>
        <taxon>Oryza</taxon>
    </lineage>
</organism>
<dbReference type="AlphaFoldDB" id="J3LRL1"/>
<dbReference type="EnsemblPlants" id="OB03G36870.1">
    <property type="protein sequence ID" value="OB03G36870.1"/>
    <property type="gene ID" value="OB03G36870"/>
</dbReference>
<reference evidence="1" key="1">
    <citation type="journal article" date="2013" name="Nat. Commun.">
        <title>Whole-genome sequencing of Oryza brachyantha reveals mechanisms underlying Oryza genome evolution.</title>
        <authorList>
            <person name="Chen J."/>
            <person name="Huang Q."/>
            <person name="Gao D."/>
            <person name="Wang J."/>
            <person name="Lang Y."/>
            <person name="Liu T."/>
            <person name="Li B."/>
            <person name="Bai Z."/>
            <person name="Luis Goicoechea J."/>
            <person name="Liang C."/>
            <person name="Chen C."/>
            <person name="Zhang W."/>
            <person name="Sun S."/>
            <person name="Liao Y."/>
            <person name="Zhang X."/>
            <person name="Yang L."/>
            <person name="Song C."/>
            <person name="Wang M."/>
            <person name="Shi J."/>
            <person name="Liu G."/>
            <person name="Liu J."/>
            <person name="Zhou H."/>
            <person name="Zhou W."/>
            <person name="Yu Q."/>
            <person name="An N."/>
            <person name="Chen Y."/>
            <person name="Cai Q."/>
            <person name="Wang B."/>
            <person name="Liu B."/>
            <person name="Min J."/>
            <person name="Huang Y."/>
            <person name="Wu H."/>
            <person name="Li Z."/>
            <person name="Zhang Y."/>
            <person name="Yin Y."/>
            <person name="Song W."/>
            <person name="Jiang J."/>
            <person name="Jackson S.A."/>
            <person name="Wing R.A."/>
            <person name="Wang J."/>
            <person name="Chen M."/>
        </authorList>
    </citation>
    <scope>NUCLEOTIDE SEQUENCE [LARGE SCALE GENOMIC DNA]</scope>
    <source>
        <strain evidence="1">cv. IRGC 101232</strain>
    </source>
</reference>
<keyword evidence="2" id="KW-1185">Reference proteome</keyword>
<evidence type="ECO:0000313" key="2">
    <source>
        <dbReference type="Proteomes" id="UP000006038"/>
    </source>
</evidence>
<dbReference type="HOGENOM" id="CLU_2350119_0_0_1"/>
<dbReference type="Proteomes" id="UP000006038">
    <property type="component" value="Chromosome 3"/>
</dbReference>
<sequence>MWSAAGEVPPPRGPRAVKVKAPGVSIWCEKKPVCVLAGWAGLHLYLPRSIRKNVDLLRQHRRIFSEWLNFLIVVNEDSTSIGGSFWVYFLAYIYSCL</sequence>
<dbReference type="Gramene" id="OB03G36870.1">
    <property type="protein sequence ID" value="OB03G36870.1"/>
    <property type="gene ID" value="OB03G36870"/>
</dbReference>
<accession>J3LRL1</accession>